<evidence type="ECO:0000256" key="4">
    <source>
        <dbReference type="RuleBase" id="RU003707"/>
    </source>
</evidence>
<comment type="caution">
    <text evidence="5">The sequence shown here is derived from an EMBL/GenBank/DDBJ whole genome shotgun (WGS) entry which is preliminary data.</text>
</comment>
<reference evidence="6" key="1">
    <citation type="submission" date="2023-07" db="EMBL/GenBank/DDBJ databases">
        <title>Conexibacter stalactiti sp. nov., isolated from stalactites in a lava cave and emended description of the genus Conexibacter.</title>
        <authorList>
            <person name="Lee S.D."/>
        </authorList>
    </citation>
    <scope>NUCLEOTIDE SEQUENCE [LARGE SCALE GENOMIC DNA]</scope>
    <source>
        <strain evidence="6">KCTC 39840</strain>
    </source>
</reference>
<evidence type="ECO:0000256" key="2">
    <source>
        <dbReference type="ARBA" id="ARBA00023098"/>
    </source>
</evidence>
<dbReference type="Gene3D" id="3.90.226.10">
    <property type="entry name" value="2-enoyl-CoA Hydratase, Chain A, domain 1"/>
    <property type="match status" value="1"/>
</dbReference>
<name>A0ABU4HSV7_9ACTN</name>
<keyword evidence="6" id="KW-1185">Reference proteome</keyword>
<dbReference type="PANTHER" id="PTHR11941:SF169">
    <property type="entry name" value="(7AS)-7A-METHYL-1,5-DIOXO-2,3,5,6,7,7A-HEXAHYDRO-1H-INDENE-CARBOXYL-COA HYDROLASE"/>
    <property type="match status" value="1"/>
</dbReference>
<dbReference type="CDD" id="cd06558">
    <property type="entry name" value="crotonase-like"/>
    <property type="match status" value="1"/>
</dbReference>
<dbReference type="Pfam" id="PF00378">
    <property type="entry name" value="ECH_1"/>
    <property type="match status" value="1"/>
</dbReference>
<dbReference type="InterPro" id="IPR001753">
    <property type="entry name" value="Enoyl-CoA_hydra/iso"/>
</dbReference>
<evidence type="ECO:0000313" key="5">
    <source>
        <dbReference type="EMBL" id="MDW5596402.1"/>
    </source>
</evidence>
<protein>
    <submittedName>
        <fullName evidence="5">Enoyl-CoA hydratase-related protein</fullName>
    </submittedName>
</protein>
<keyword evidence="2" id="KW-0443">Lipid metabolism</keyword>
<proteinExistence type="inferred from homology"/>
<dbReference type="Proteomes" id="UP001284601">
    <property type="component" value="Unassembled WGS sequence"/>
</dbReference>
<dbReference type="PROSITE" id="PS00166">
    <property type="entry name" value="ENOYL_COA_HYDRATASE"/>
    <property type="match status" value="1"/>
</dbReference>
<keyword evidence="3" id="KW-0456">Lyase</keyword>
<dbReference type="SUPFAM" id="SSF52096">
    <property type="entry name" value="ClpP/crotonase"/>
    <property type="match status" value="1"/>
</dbReference>
<dbReference type="InterPro" id="IPR018376">
    <property type="entry name" value="Enoyl-CoA_hyd/isom_CS"/>
</dbReference>
<sequence length="253" mass="26434">MSVGLAVSGHRATVTLDRPAVLNALDGEHARELERTWGELERDERVRVVVLTGAGERAFCVGADMKAGDPDGVDYLRARSAHGFGAISTRAGFPHPLVARVNGHALGGGFEMVLGCDLAVAVEEATFGLPEALVGRVPLDGGVALLAGALPPKVARELLLSGRRMAADEALAHGLVNRVVTRDQLDAAVDELVARLLAAAPLSQRAIKALLAGPDQGSPAHEPPALLGALASADGEEGVRAFREKRPPEWKAR</sequence>
<dbReference type="PANTHER" id="PTHR11941">
    <property type="entry name" value="ENOYL-COA HYDRATASE-RELATED"/>
    <property type="match status" value="1"/>
</dbReference>
<dbReference type="RefSeq" id="WP_318598785.1">
    <property type="nucleotide sequence ID" value="NZ_JAWSTH010000055.1"/>
</dbReference>
<evidence type="ECO:0000256" key="1">
    <source>
        <dbReference type="ARBA" id="ARBA00005254"/>
    </source>
</evidence>
<evidence type="ECO:0000313" key="6">
    <source>
        <dbReference type="Proteomes" id="UP001284601"/>
    </source>
</evidence>
<dbReference type="InterPro" id="IPR029045">
    <property type="entry name" value="ClpP/crotonase-like_dom_sf"/>
</dbReference>
<dbReference type="Gene3D" id="1.10.12.10">
    <property type="entry name" value="Lyase 2-enoyl-coa Hydratase, Chain A, domain 2"/>
    <property type="match status" value="1"/>
</dbReference>
<accession>A0ABU4HSV7</accession>
<comment type="similarity">
    <text evidence="1 4">Belongs to the enoyl-CoA hydratase/isomerase family.</text>
</comment>
<dbReference type="EMBL" id="JAWSTH010000055">
    <property type="protein sequence ID" value="MDW5596402.1"/>
    <property type="molecule type" value="Genomic_DNA"/>
</dbReference>
<dbReference type="InterPro" id="IPR014748">
    <property type="entry name" value="Enoyl-CoA_hydra_C"/>
</dbReference>
<gene>
    <name evidence="5" type="ORF">R7226_18795</name>
</gene>
<evidence type="ECO:0000256" key="3">
    <source>
        <dbReference type="ARBA" id="ARBA00023239"/>
    </source>
</evidence>
<organism evidence="5 6">
    <name type="scientific">Conexibacter stalactiti</name>
    <dbReference type="NCBI Taxonomy" id="1940611"/>
    <lineage>
        <taxon>Bacteria</taxon>
        <taxon>Bacillati</taxon>
        <taxon>Actinomycetota</taxon>
        <taxon>Thermoleophilia</taxon>
        <taxon>Solirubrobacterales</taxon>
        <taxon>Conexibacteraceae</taxon>
        <taxon>Conexibacter</taxon>
    </lineage>
</organism>